<gene>
    <name evidence="1" type="ORF">GWK47_024638</name>
</gene>
<dbReference type="AlphaFoldDB" id="A0A8J4XNA9"/>
<keyword evidence="2" id="KW-1185">Reference proteome</keyword>
<comment type="caution">
    <text evidence="1">The sequence shown here is derived from an EMBL/GenBank/DDBJ whole genome shotgun (WGS) entry which is preliminary data.</text>
</comment>
<name>A0A8J4XNA9_CHIOP</name>
<reference evidence="1" key="1">
    <citation type="submission" date="2020-07" db="EMBL/GenBank/DDBJ databases">
        <title>The High-quality genome of the commercially important snow crab, Chionoecetes opilio.</title>
        <authorList>
            <person name="Jeong J.-H."/>
            <person name="Ryu S."/>
        </authorList>
    </citation>
    <scope>NUCLEOTIDE SEQUENCE</scope>
    <source>
        <strain evidence="1">MADBK_172401_WGS</strain>
        <tissue evidence="1">Digestive gland</tissue>
    </source>
</reference>
<dbReference type="Proteomes" id="UP000770661">
    <property type="component" value="Unassembled WGS sequence"/>
</dbReference>
<dbReference type="OrthoDB" id="6403878at2759"/>
<organism evidence="1 2">
    <name type="scientific">Chionoecetes opilio</name>
    <name type="common">Atlantic snow crab</name>
    <name type="synonym">Cancer opilio</name>
    <dbReference type="NCBI Taxonomy" id="41210"/>
    <lineage>
        <taxon>Eukaryota</taxon>
        <taxon>Metazoa</taxon>
        <taxon>Ecdysozoa</taxon>
        <taxon>Arthropoda</taxon>
        <taxon>Crustacea</taxon>
        <taxon>Multicrustacea</taxon>
        <taxon>Malacostraca</taxon>
        <taxon>Eumalacostraca</taxon>
        <taxon>Eucarida</taxon>
        <taxon>Decapoda</taxon>
        <taxon>Pleocyemata</taxon>
        <taxon>Brachyura</taxon>
        <taxon>Eubrachyura</taxon>
        <taxon>Majoidea</taxon>
        <taxon>Majidae</taxon>
        <taxon>Chionoecetes</taxon>
    </lineage>
</organism>
<dbReference type="EMBL" id="JACEEZ010025095">
    <property type="protein sequence ID" value="KAG0704760.1"/>
    <property type="molecule type" value="Genomic_DNA"/>
</dbReference>
<protein>
    <submittedName>
        <fullName evidence="1">Uncharacterized protein</fullName>
    </submittedName>
</protein>
<proteinExistence type="predicted"/>
<sequence length="349" mass="39347">MVLRGFLAERDGGNSEDLVEGFFRHQRHCHKLRATHWPFPKEALYVEEHPMEDYETSPSLLPVFPGGEGPANHSAVLELSIKPGDGPKGPSTASTSDAEIPAVADWSREGRVEQVALFFCSGVNASNWDEAPISVKAPLNDVLFLEILKTYPDQTVAKAAEQPCDATCGTFSQENAGLAFFDSRIDLEEKSRWSRHWTSPPRRRNSNDWRKKDDYVFLPLVLRPSKTRSFFQNSTRTRASWQKGPALWEEDDRSRTLETGTWPPMVNDSAKQGICPIPALPGVPKSAAQEKYLLQLVHHHRKLVGGKKEDPLKEGFLNGNNETVCFGFPLSFFLKMWESFGFFLCFEGY</sequence>
<evidence type="ECO:0000313" key="2">
    <source>
        <dbReference type="Proteomes" id="UP000770661"/>
    </source>
</evidence>
<accession>A0A8J4XNA9</accession>
<evidence type="ECO:0000313" key="1">
    <source>
        <dbReference type="EMBL" id="KAG0704760.1"/>
    </source>
</evidence>